<keyword evidence="11" id="KW-1185">Reference proteome</keyword>
<dbReference type="GO" id="GO:0032259">
    <property type="term" value="P:methylation"/>
    <property type="evidence" value="ECO:0007669"/>
    <property type="project" value="UniProtKB-KW"/>
</dbReference>
<comment type="similarity">
    <text evidence="3 9">Belongs to the class I-like SAM-binding methyltransferase superfamily. TPMT family.</text>
</comment>
<sequence>MDHQFWHNIWTERKIGFHRSDVHPMLTRHWSGIARSSAAVLVPLCGKTLDMAWLAEQGHRVVGVELDERAVSEYFQERQTTPSEQTRTDGLEERHADGVSIVVGDFFRFRPEEPFELFYDRAALVALPEAMRRNYLRFLASLIVEGGQGLLITFEYPEDCMNGPPFSIPRDEVQGQPWFSVETLEREDVIEVYDHLREAGVHYLIETAYRLTRNEHPV</sequence>
<dbReference type="PIRSF" id="PIRSF023956">
    <property type="entry name" value="Thiopurine_S-methyltransferase"/>
    <property type="match status" value="1"/>
</dbReference>
<dbReference type="Gene3D" id="3.40.50.150">
    <property type="entry name" value="Vaccinia Virus protein VP39"/>
    <property type="match status" value="1"/>
</dbReference>
<keyword evidence="7 9" id="KW-0808">Transferase</keyword>
<comment type="caution">
    <text evidence="10">The sequence shown here is derived from an EMBL/GenBank/DDBJ whole genome shotgun (WGS) entry which is preliminary data.</text>
</comment>
<feature type="binding site" evidence="9">
    <location>
        <position position="10"/>
    </location>
    <ligand>
        <name>S-adenosyl-L-methionine</name>
        <dbReference type="ChEBI" id="CHEBI:59789"/>
    </ligand>
</feature>
<dbReference type="Proteomes" id="UP000295830">
    <property type="component" value="Unassembled WGS sequence"/>
</dbReference>
<evidence type="ECO:0000256" key="1">
    <source>
        <dbReference type="ARBA" id="ARBA00000903"/>
    </source>
</evidence>
<dbReference type="EC" id="2.1.1.67" evidence="4 9"/>
<dbReference type="Pfam" id="PF05724">
    <property type="entry name" value="TPMT"/>
    <property type="match status" value="1"/>
</dbReference>
<feature type="binding site" evidence="9">
    <location>
        <position position="121"/>
    </location>
    <ligand>
        <name>S-adenosyl-L-methionine</name>
        <dbReference type="ChEBI" id="CHEBI:59789"/>
    </ligand>
</feature>
<evidence type="ECO:0000313" key="10">
    <source>
        <dbReference type="EMBL" id="TDT44272.1"/>
    </source>
</evidence>
<dbReference type="EMBL" id="SOAX01000001">
    <property type="protein sequence ID" value="TDT44272.1"/>
    <property type="molecule type" value="Genomic_DNA"/>
</dbReference>
<evidence type="ECO:0000256" key="4">
    <source>
        <dbReference type="ARBA" id="ARBA00011905"/>
    </source>
</evidence>
<proteinExistence type="inferred from homology"/>
<dbReference type="PANTHER" id="PTHR10259">
    <property type="entry name" value="THIOPURINE S-METHYLTRANSFERASE"/>
    <property type="match status" value="1"/>
</dbReference>
<evidence type="ECO:0000256" key="7">
    <source>
        <dbReference type="ARBA" id="ARBA00022679"/>
    </source>
</evidence>
<dbReference type="PROSITE" id="PS51585">
    <property type="entry name" value="SAM_MT_TPMT"/>
    <property type="match status" value="1"/>
</dbReference>
<dbReference type="InterPro" id="IPR025835">
    <property type="entry name" value="Thiopurine_S-MeTrfase"/>
</dbReference>
<feature type="binding site" evidence="9">
    <location>
        <position position="44"/>
    </location>
    <ligand>
        <name>S-adenosyl-L-methionine</name>
        <dbReference type="ChEBI" id="CHEBI:59789"/>
    </ligand>
</feature>
<dbReference type="NCBIfam" id="NF009732">
    <property type="entry name" value="PRK13255.1"/>
    <property type="match status" value="1"/>
</dbReference>
<reference evidence="10 11" key="1">
    <citation type="submission" date="2019-03" db="EMBL/GenBank/DDBJ databases">
        <title>Genomic Encyclopedia of Type Strains, Phase IV (KMG-IV): sequencing the most valuable type-strain genomes for metagenomic binning, comparative biology and taxonomic classification.</title>
        <authorList>
            <person name="Goeker M."/>
        </authorList>
    </citation>
    <scope>NUCLEOTIDE SEQUENCE [LARGE SCALE GENOMIC DNA]</scope>
    <source>
        <strain evidence="10 11">DSM 15505</strain>
    </source>
</reference>
<evidence type="ECO:0000256" key="2">
    <source>
        <dbReference type="ARBA" id="ARBA00004496"/>
    </source>
</evidence>
<gene>
    <name evidence="9" type="primary">tpm</name>
    <name evidence="10" type="ORF">DES49_0373</name>
</gene>
<dbReference type="AlphaFoldDB" id="A0A4R7K0B4"/>
<dbReference type="PANTHER" id="PTHR10259:SF11">
    <property type="entry name" value="THIOPURINE S-METHYLTRANSFERASE"/>
    <property type="match status" value="1"/>
</dbReference>
<dbReference type="SUPFAM" id="SSF53335">
    <property type="entry name" value="S-adenosyl-L-methionine-dependent methyltransferases"/>
    <property type="match status" value="1"/>
</dbReference>
<dbReference type="GO" id="GO:0010038">
    <property type="term" value="P:response to metal ion"/>
    <property type="evidence" value="ECO:0007669"/>
    <property type="project" value="InterPro"/>
</dbReference>
<dbReference type="OrthoDB" id="9778208at2"/>
<evidence type="ECO:0000256" key="8">
    <source>
        <dbReference type="ARBA" id="ARBA00022691"/>
    </source>
</evidence>
<dbReference type="InterPro" id="IPR029063">
    <property type="entry name" value="SAM-dependent_MTases_sf"/>
</dbReference>
<dbReference type="GO" id="GO:0008119">
    <property type="term" value="F:thiopurine S-methyltransferase activity"/>
    <property type="evidence" value="ECO:0007669"/>
    <property type="project" value="UniProtKB-UniRule"/>
</dbReference>
<accession>A0A4R7K0B4</accession>
<protein>
    <recommendedName>
        <fullName evidence="4 9">Thiopurine S-methyltransferase</fullName>
        <ecNumber evidence="4 9">2.1.1.67</ecNumber>
    </recommendedName>
    <alternativeName>
        <fullName evidence="9">Thiopurine methyltransferase</fullName>
    </alternativeName>
</protein>
<keyword evidence="8 9" id="KW-0949">S-adenosyl-L-methionine</keyword>
<organism evidence="10 11">
    <name type="scientific">Halospina denitrificans</name>
    <dbReference type="NCBI Taxonomy" id="332522"/>
    <lineage>
        <taxon>Bacteria</taxon>
        <taxon>Pseudomonadati</taxon>
        <taxon>Pseudomonadota</taxon>
        <taxon>Gammaproteobacteria</taxon>
        <taxon>Halospina</taxon>
    </lineage>
</organism>
<dbReference type="InterPro" id="IPR022474">
    <property type="entry name" value="Thiopur_S-MeTfrase_Se/Te_detox"/>
</dbReference>
<dbReference type="FunFam" id="3.40.50.150:FF:000101">
    <property type="entry name" value="Thiopurine S-methyltransferase"/>
    <property type="match status" value="1"/>
</dbReference>
<dbReference type="CDD" id="cd02440">
    <property type="entry name" value="AdoMet_MTases"/>
    <property type="match status" value="1"/>
</dbReference>
<dbReference type="RefSeq" id="WP_133734668.1">
    <property type="nucleotide sequence ID" value="NZ_SOAX01000001.1"/>
</dbReference>
<evidence type="ECO:0000256" key="6">
    <source>
        <dbReference type="ARBA" id="ARBA00022603"/>
    </source>
</evidence>
<name>A0A4R7K0B4_9GAMM</name>
<evidence type="ECO:0000256" key="9">
    <source>
        <dbReference type="HAMAP-Rule" id="MF_00812"/>
    </source>
</evidence>
<comment type="catalytic activity">
    <reaction evidence="1 9">
        <text>S-adenosyl-L-methionine + a thiopurine = S-adenosyl-L-homocysteine + a thiopurine S-methylether.</text>
        <dbReference type="EC" id="2.1.1.67"/>
    </reaction>
</comment>
<feature type="binding site" evidence="9">
    <location>
        <position position="65"/>
    </location>
    <ligand>
        <name>S-adenosyl-L-methionine</name>
        <dbReference type="ChEBI" id="CHEBI:59789"/>
    </ligand>
</feature>
<comment type="subcellular location">
    <subcellularLocation>
        <location evidence="2 9">Cytoplasm</location>
    </subcellularLocation>
</comment>
<evidence type="ECO:0000256" key="3">
    <source>
        <dbReference type="ARBA" id="ARBA00008145"/>
    </source>
</evidence>
<keyword evidence="6 9" id="KW-0489">Methyltransferase</keyword>
<dbReference type="NCBIfam" id="TIGR03840">
    <property type="entry name" value="TMPT_Se_Te"/>
    <property type="match status" value="1"/>
</dbReference>
<dbReference type="GO" id="GO:0005737">
    <property type="term" value="C:cytoplasm"/>
    <property type="evidence" value="ECO:0007669"/>
    <property type="project" value="UniProtKB-SubCell"/>
</dbReference>
<keyword evidence="5 9" id="KW-0963">Cytoplasm</keyword>
<evidence type="ECO:0000313" key="11">
    <source>
        <dbReference type="Proteomes" id="UP000295830"/>
    </source>
</evidence>
<dbReference type="HAMAP" id="MF_00812">
    <property type="entry name" value="Thiopur_methtran"/>
    <property type="match status" value="1"/>
</dbReference>
<dbReference type="InterPro" id="IPR008854">
    <property type="entry name" value="TPMT"/>
</dbReference>
<evidence type="ECO:0000256" key="5">
    <source>
        <dbReference type="ARBA" id="ARBA00022490"/>
    </source>
</evidence>